<dbReference type="EMBL" id="PNYB01000001">
    <property type="protein sequence ID" value="PMS28327.1"/>
    <property type="molecule type" value="Genomic_DNA"/>
</dbReference>
<dbReference type="AlphaFoldDB" id="A0A2N7WFY7"/>
<evidence type="ECO:0008006" key="3">
    <source>
        <dbReference type="Google" id="ProtNLM"/>
    </source>
</evidence>
<accession>A0A2N7WFY7</accession>
<evidence type="ECO:0000313" key="2">
    <source>
        <dbReference type="Proteomes" id="UP000235347"/>
    </source>
</evidence>
<sequence>MSPKVSFDEAKCETNWQKHGVPLKLAEQIDWSEVWCAPDNRRDYGELREIGYPHIRGHLYCVVFTQRGCTFRVISLRKANSREVKRYVEQT</sequence>
<dbReference type="Pfam" id="PF04365">
    <property type="entry name" value="BrnT_toxin"/>
    <property type="match status" value="1"/>
</dbReference>
<proteinExistence type="predicted"/>
<evidence type="ECO:0000313" key="1">
    <source>
        <dbReference type="EMBL" id="PMS28327.1"/>
    </source>
</evidence>
<gene>
    <name evidence="1" type="ORF">C0Z19_00980</name>
</gene>
<protein>
    <recommendedName>
        <fullName evidence="3">BrnT family toxin</fullName>
    </recommendedName>
</protein>
<comment type="caution">
    <text evidence="1">The sequence shown here is derived from an EMBL/GenBank/DDBJ whole genome shotgun (WGS) entry which is preliminary data.</text>
</comment>
<dbReference type="InterPro" id="IPR007460">
    <property type="entry name" value="BrnT_toxin"/>
</dbReference>
<dbReference type="Proteomes" id="UP000235347">
    <property type="component" value="Unassembled WGS sequence"/>
</dbReference>
<keyword evidence="2" id="KW-1185">Reference proteome</keyword>
<organism evidence="1 2">
    <name type="scientific">Trinickia soli</name>
    <dbReference type="NCBI Taxonomy" id="380675"/>
    <lineage>
        <taxon>Bacteria</taxon>
        <taxon>Pseudomonadati</taxon>
        <taxon>Pseudomonadota</taxon>
        <taxon>Betaproteobacteria</taxon>
        <taxon>Burkholderiales</taxon>
        <taxon>Burkholderiaceae</taxon>
        <taxon>Trinickia</taxon>
    </lineage>
</organism>
<name>A0A2N7WFY7_9BURK</name>
<reference evidence="1 2" key="1">
    <citation type="submission" date="2018-01" db="EMBL/GenBank/DDBJ databases">
        <title>Whole genome analyses suggest that Burkholderia sensu lato contains two further novel genera in the rhizoxinica-symbiotica group Mycetohabitans gen. nov., and Trinickia gen. nov.: implications for the evolution of diazotrophy and nodulation in the Burkholderiaceae.</title>
        <authorList>
            <person name="Estrada-de los Santos P."/>
            <person name="Palmer M."/>
            <person name="Chavez-Ramirez B."/>
            <person name="Beukes C."/>
            <person name="Steenkamp E.T."/>
            <person name="Hirsch A.M."/>
            <person name="Manyaka P."/>
            <person name="Maluk M."/>
            <person name="Lafos M."/>
            <person name="Crook M."/>
            <person name="Gross E."/>
            <person name="Simon M.F."/>
            <person name="Bueno dos Reis Junior F."/>
            <person name="Poole P.S."/>
            <person name="Venter S.N."/>
            <person name="James E.K."/>
        </authorList>
    </citation>
    <scope>NUCLEOTIDE SEQUENCE [LARGE SCALE GENOMIC DNA]</scope>
    <source>
        <strain evidence="1 2">GP25-8</strain>
    </source>
</reference>
<dbReference type="InterPro" id="IPR038573">
    <property type="entry name" value="BrnT_sf"/>
</dbReference>
<dbReference type="Gene3D" id="3.10.450.530">
    <property type="entry name" value="Ribonuclease toxin, BrnT, of type II toxin-antitoxin system"/>
    <property type="match status" value="1"/>
</dbReference>